<dbReference type="AlphaFoldDB" id="A0A9W6NQC0"/>
<dbReference type="Pfam" id="PF01547">
    <property type="entry name" value="SBP_bac_1"/>
    <property type="match status" value="1"/>
</dbReference>
<evidence type="ECO:0000256" key="5">
    <source>
        <dbReference type="SAM" id="Phobius"/>
    </source>
</evidence>
<evidence type="ECO:0000313" key="7">
    <source>
        <dbReference type="Proteomes" id="UP001143480"/>
    </source>
</evidence>
<keyword evidence="4 5" id="KW-0472">Membrane</keyword>
<dbReference type="InterPro" id="IPR035906">
    <property type="entry name" value="MetI-like_sf"/>
</dbReference>
<reference evidence="6" key="2">
    <citation type="submission" date="2023-01" db="EMBL/GenBank/DDBJ databases">
        <authorList>
            <person name="Sun Q."/>
            <person name="Evtushenko L."/>
        </authorList>
    </citation>
    <scope>NUCLEOTIDE SEQUENCE</scope>
    <source>
        <strain evidence="6">VKM Ac-1321</strain>
    </source>
</reference>
<dbReference type="RefSeq" id="WP_261964170.1">
    <property type="nucleotide sequence ID" value="NZ_BAAAXA010000003.1"/>
</dbReference>
<keyword evidence="2 5" id="KW-0812">Transmembrane</keyword>
<proteinExistence type="predicted"/>
<dbReference type="SUPFAM" id="SSF161098">
    <property type="entry name" value="MetI-like"/>
    <property type="match status" value="1"/>
</dbReference>
<evidence type="ECO:0000313" key="6">
    <source>
        <dbReference type="EMBL" id="GLL05188.1"/>
    </source>
</evidence>
<name>A0A9W6NQC0_9ACTN</name>
<comment type="subcellular location">
    <subcellularLocation>
        <location evidence="1">Membrane</location>
        <topology evidence="1">Multi-pass membrane protein</topology>
    </subcellularLocation>
</comment>
<dbReference type="Proteomes" id="UP001143480">
    <property type="component" value="Unassembled WGS sequence"/>
</dbReference>
<evidence type="ECO:0000256" key="4">
    <source>
        <dbReference type="ARBA" id="ARBA00023136"/>
    </source>
</evidence>
<evidence type="ECO:0000256" key="1">
    <source>
        <dbReference type="ARBA" id="ARBA00004141"/>
    </source>
</evidence>
<dbReference type="InterPro" id="IPR006059">
    <property type="entry name" value="SBP"/>
</dbReference>
<protein>
    <submittedName>
        <fullName evidence="6">Uncharacterized protein</fullName>
    </submittedName>
</protein>
<dbReference type="Gene3D" id="3.40.190.10">
    <property type="entry name" value="Periplasmic binding protein-like II"/>
    <property type="match status" value="1"/>
</dbReference>
<keyword evidence="3 5" id="KW-1133">Transmembrane helix</keyword>
<feature type="transmembrane region" description="Helical" evidence="5">
    <location>
        <begin position="122"/>
        <end position="148"/>
    </location>
</feature>
<dbReference type="SUPFAM" id="SSF53850">
    <property type="entry name" value="Periplasmic binding protein-like II"/>
    <property type="match status" value="1"/>
</dbReference>
<gene>
    <name evidence="6" type="ORF">GCM10017581_069350</name>
</gene>
<evidence type="ECO:0000256" key="3">
    <source>
        <dbReference type="ARBA" id="ARBA00022989"/>
    </source>
</evidence>
<reference evidence="6" key="1">
    <citation type="journal article" date="2014" name="Int. J. Syst. Evol. Microbiol.">
        <title>Complete genome sequence of Corynebacterium casei LMG S-19264T (=DSM 44701T), isolated from a smear-ripened cheese.</title>
        <authorList>
            <consortium name="US DOE Joint Genome Institute (JGI-PGF)"/>
            <person name="Walter F."/>
            <person name="Albersmeier A."/>
            <person name="Kalinowski J."/>
            <person name="Ruckert C."/>
        </authorList>
    </citation>
    <scope>NUCLEOTIDE SEQUENCE</scope>
    <source>
        <strain evidence="6">VKM Ac-1321</strain>
    </source>
</reference>
<comment type="caution">
    <text evidence="6">The sequence shown here is derived from an EMBL/GenBank/DDBJ whole genome shotgun (WGS) entry which is preliminary data.</text>
</comment>
<sequence length="155" mass="16031">MLTAGLLVLSGCSAGDLGSSGDSGAGTTISFLADNSDASLSTAKGLAEAFNAKNTGVTVKVETRPQGGEGDNIVKTRLSTGDMADVFMYNSGSLIWAMTRGGPGFTSDVIASVIYKQYQSGFYGLSTAGNVVLFLVVTALVLPLYWVLNRNETEA</sequence>
<dbReference type="GO" id="GO:0016020">
    <property type="term" value="C:membrane"/>
    <property type="evidence" value="ECO:0007669"/>
    <property type="project" value="UniProtKB-SubCell"/>
</dbReference>
<evidence type="ECO:0000256" key="2">
    <source>
        <dbReference type="ARBA" id="ARBA00022692"/>
    </source>
</evidence>
<organism evidence="6 7">
    <name type="scientific">Dactylosporangium matsuzakiense</name>
    <dbReference type="NCBI Taxonomy" id="53360"/>
    <lineage>
        <taxon>Bacteria</taxon>
        <taxon>Bacillati</taxon>
        <taxon>Actinomycetota</taxon>
        <taxon>Actinomycetes</taxon>
        <taxon>Micromonosporales</taxon>
        <taxon>Micromonosporaceae</taxon>
        <taxon>Dactylosporangium</taxon>
    </lineage>
</organism>
<dbReference type="EMBL" id="BSFP01000054">
    <property type="protein sequence ID" value="GLL05188.1"/>
    <property type="molecule type" value="Genomic_DNA"/>
</dbReference>
<keyword evidence="7" id="KW-1185">Reference proteome</keyword>
<accession>A0A9W6NQC0</accession>